<comment type="similarity">
    <text evidence="12 14">Belongs to the TonB-dependent receptor family.</text>
</comment>
<keyword evidence="9 14" id="KW-0798">TonB box</keyword>
<dbReference type="Pfam" id="PF00593">
    <property type="entry name" value="TonB_dep_Rec_b-barrel"/>
    <property type="match status" value="1"/>
</dbReference>
<evidence type="ECO:0000313" key="19">
    <source>
        <dbReference type="Proteomes" id="UP000315751"/>
    </source>
</evidence>
<evidence type="ECO:0000259" key="17">
    <source>
        <dbReference type="Pfam" id="PF07715"/>
    </source>
</evidence>
<evidence type="ECO:0000256" key="13">
    <source>
        <dbReference type="PROSITE-ProRule" id="PRU10144"/>
    </source>
</evidence>
<evidence type="ECO:0000256" key="14">
    <source>
        <dbReference type="RuleBase" id="RU003357"/>
    </source>
</evidence>
<keyword evidence="11 12" id="KW-0998">Cell outer membrane</keyword>
<gene>
    <name evidence="18" type="ORF">FBZ90_11962</name>
</gene>
<dbReference type="GO" id="GO:0009279">
    <property type="term" value="C:cell outer membrane"/>
    <property type="evidence" value="ECO:0007669"/>
    <property type="project" value="UniProtKB-SubCell"/>
</dbReference>
<keyword evidence="6 15" id="KW-0732">Signal</keyword>
<evidence type="ECO:0000256" key="2">
    <source>
        <dbReference type="ARBA" id="ARBA00022448"/>
    </source>
</evidence>
<dbReference type="InterPro" id="IPR036942">
    <property type="entry name" value="Beta-barrel_TonB_sf"/>
</dbReference>
<dbReference type="Proteomes" id="UP000315751">
    <property type="component" value="Unassembled WGS sequence"/>
</dbReference>
<dbReference type="SUPFAM" id="SSF56935">
    <property type="entry name" value="Porins"/>
    <property type="match status" value="1"/>
</dbReference>
<feature type="domain" description="TonB-dependent receptor-like beta-barrel" evidence="16">
    <location>
        <begin position="239"/>
        <end position="702"/>
    </location>
</feature>
<dbReference type="PANTHER" id="PTHR32552:SF81">
    <property type="entry name" value="TONB-DEPENDENT OUTER MEMBRANE RECEPTOR"/>
    <property type="match status" value="1"/>
</dbReference>
<feature type="domain" description="TonB-dependent receptor plug" evidence="17">
    <location>
        <begin position="56"/>
        <end position="165"/>
    </location>
</feature>
<dbReference type="GO" id="GO:0006826">
    <property type="term" value="P:iron ion transport"/>
    <property type="evidence" value="ECO:0007669"/>
    <property type="project" value="UniProtKB-KW"/>
</dbReference>
<evidence type="ECO:0000259" key="16">
    <source>
        <dbReference type="Pfam" id="PF00593"/>
    </source>
</evidence>
<evidence type="ECO:0000313" key="18">
    <source>
        <dbReference type="EMBL" id="TWB35777.1"/>
    </source>
</evidence>
<keyword evidence="7" id="KW-0408">Iron</keyword>
<sequence length="735" mass="79515">MMRVEKSRGLKSALLGMSALSLLGLATVAQAAAADDNSDKLDEIIVSAERRPALEREVPIAVTSISGEKLDVLNSSGMDIRFLAARTPSLQAESSFGRTYPRFYIRGLGNADFDPNASQPVSVVYDDVAMENPMLKAFPVFDVGAVEVLRGPQGTLFGKNTPAGVVKIDSAKPSDTFGGFADLTYGTYDTVNFTGAVGGPIVKNVLKYRASVNLQRRNDWVQNEDISTKNDTDFEGYRDLAGRFQLEYTPNENLDVLLNVHGRQLDGSARLFRANIIQKGTNDLVPGFDIEKANQDGANPQKLNSFGSNLHIVYDAGPVTVTSVSGYERANVFSRGDIDGGVPSDVPFSVETGGYNSPRELSQEVRFASNDLGPWLLQGGLYYFNSYLAGKDYDYITATGAIDDQVRHKDRSETDGVFGSVKYKVTDALTLGGGVRYSHDNKSVESIRDFGYTGPIYLRTSVNGGNASWDVSADYAINSDVNAFVRVATGYLAPSIQDRITFANATSTAKAETTISYEAGVKSSLFDKRASLNLTGYYYDTSDMQLTAVGGASNTARLLNADHAIGYGVELEIEAKPVEHMLVTAGGSYNHTEIQDPNVSVATCGGGCTVTNALNAQGNALLNGNPLPEAPKWILNATFRYGVPVGLDGEVFFYTDWAYRGEDNFFLYTAKEFTGKAFLDGGIRVGYKNDAGYEVAAFVRNVLDQVRVIGAIDFNNLTGMVNEPRIIGVQAKYSF</sequence>
<keyword evidence="4" id="KW-0410">Iron transport</keyword>
<evidence type="ECO:0000256" key="9">
    <source>
        <dbReference type="ARBA" id="ARBA00023077"/>
    </source>
</evidence>
<keyword evidence="8" id="KW-0406">Ion transport</keyword>
<evidence type="ECO:0000256" key="3">
    <source>
        <dbReference type="ARBA" id="ARBA00022452"/>
    </source>
</evidence>
<dbReference type="RefSeq" id="WP_145735884.1">
    <property type="nucleotide sequence ID" value="NZ_VITR01000019.1"/>
</dbReference>
<dbReference type="EMBL" id="VITR01000019">
    <property type="protein sequence ID" value="TWB35777.1"/>
    <property type="molecule type" value="Genomic_DNA"/>
</dbReference>
<keyword evidence="5 12" id="KW-0812">Transmembrane</keyword>
<evidence type="ECO:0000256" key="15">
    <source>
        <dbReference type="SAM" id="SignalP"/>
    </source>
</evidence>
<protein>
    <submittedName>
        <fullName evidence="18">Iron complex outermembrane receptor protein</fullName>
    </submittedName>
</protein>
<evidence type="ECO:0000256" key="4">
    <source>
        <dbReference type="ARBA" id="ARBA00022496"/>
    </source>
</evidence>
<feature type="signal peptide" evidence="15">
    <location>
        <begin position="1"/>
        <end position="31"/>
    </location>
</feature>
<evidence type="ECO:0000256" key="1">
    <source>
        <dbReference type="ARBA" id="ARBA00004571"/>
    </source>
</evidence>
<proteinExistence type="inferred from homology"/>
<organism evidence="18 19">
    <name type="scientific">Nitrospirillum amazonense</name>
    <dbReference type="NCBI Taxonomy" id="28077"/>
    <lineage>
        <taxon>Bacteria</taxon>
        <taxon>Pseudomonadati</taxon>
        <taxon>Pseudomonadota</taxon>
        <taxon>Alphaproteobacteria</taxon>
        <taxon>Rhodospirillales</taxon>
        <taxon>Azospirillaceae</taxon>
        <taxon>Nitrospirillum</taxon>
    </lineage>
</organism>
<evidence type="ECO:0000256" key="10">
    <source>
        <dbReference type="ARBA" id="ARBA00023136"/>
    </source>
</evidence>
<keyword evidence="10 12" id="KW-0472">Membrane</keyword>
<dbReference type="Gene3D" id="2.40.170.20">
    <property type="entry name" value="TonB-dependent receptor, beta-barrel domain"/>
    <property type="match status" value="1"/>
</dbReference>
<evidence type="ECO:0000256" key="12">
    <source>
        <dbReference type="PROSITE-ProRule" id="PRU01360"/>
    </source>
</evidence>
<dbReference type="InterPro" id="IPR010917">
    <property type="entry name" value="TonB_rcpt_CS"/>
</dbReference>
<evidence type="ECO:0000256" key="7">
    <source>
        <dbReference type="ARBA" id="ARBA00023004"/>
    </source>
</evidence>
<dbReference type="OrthoDB" id="7413795at2"/>
<dbReference type="InterPro" id="IPR012910">
    <property type="entry name" value="Plug_dom"/>
</dbReference>
<reference evidence="18 19" key="1">
    <citation type="submission" date="2019-06" db="EMBL/GenBank/DDBJ databases">
        <title>Genomic Encyclopedia of Type Strains, Phase IV (KMG-V): Genome sequencing to study the core and pangenomes of soil and plant-associated prokaryotes.</title>
        <authorList>
            <person name="Whitman W."/>
        </authorList>
    </citation>
    <scope>NUCLEOTIDE SEQUENCE [LARGE SCALE GENOMIC DNA]</scope>
    <source>
        <strain evidence="18 19">BR 11622</strain>
    </source>
</reference>
<evidence type="ECO:0000256" key="11">
    <source>
        <dbReference type="ARBA" id="ARBA00023237"/>
    </source>
</evidence>
<keyword evidence="18" id="KW-0675">Receptor</keyword>
<dbReference type="PANTHER" id="PTHR32552">
    <property type="entry name" value="FERRICHROME IRON RECEPTOR-RELATED"/>
    <property type="match status" value="1"/>
</dbReference>
<dbReference type="AlphaFoldDB" id="A0A560GP44"/>
<dbReference type="Pfam" id="PF07715">
    <property type="entry name" value="Plug"/>
    <property type="match status" value="1"/>
</dbReference>
<evidence type="ECO:0000256" key="6">
    <source>
        <dbReference type="ARBA" id="ARBA00022729"/>
    </source>
</evidence>
<dbReference type="PROSITE" id="PS52016">
    <property type="entry name" value="TONB_DEPENDENT_REC_3"/>
    <property type="match status" value="1"/>
</dbReference>
<comment type="caution">
    <text evidence="18">The sequence shown here is derived from an EMBL/GenBank/DDBJ whole genome shotgun (WGS) entry which is preliminary data.</text>
</comment>
<name>A0A560GP44_9PROT</name>
<dbReference type="PROSITE" id="PS01156">
    <property type="entry name" value="TONB_DEPENDENT_REC_2"/>
    <property type="match status" value="1"/>
</dbReference>
<keyword evidence="3 12" id="KW-1134">Transmembrane beta strand</keyword>
<evidence type="ECO:0000256" key="5">
    <source>
        <dbReference type="ARBA" id="ARBA00022692"/>
    </source>
</evidence>
<keyword evidence="2 12" id="KW-0813">Transport</keyword>
<feature type="chain" id="PRO_5021962880" evidence="15">
    <location>
        <begin position="32"/>
        <end position="735"/>
    </location>
</feature>
<dbReference type="InterPro" id="IPR000531">
    <property type="entry name" value="Beta-barrel_TonB"/>
</dbReference>
<accession>A0A560GP44</accession>
<evidence type="ECO:0000256" key="8">
    <source>
        <dbReference type="ARBA" id="ARBA00023065"/>
    </source>
</evidence>
<dbReference type="InterPro" id="IPR039426">
    <property type="entry name" value="TonB-dep_rcpt-like"/>
</dbReference>
<comment type="subcellular location">
    <subcellularLocation>
        <location evidence="1 12">Cell outer membrane</location>
        <topology evidence="1 12">Multi-pass membrane protein</topology>
    </subcellularLocation>
</comment>
<keyword evidence="19" id="KW-1185">Reference proteome</keyword>
<feature type="short sequence motif" description="TonB C-terminal box" evidence="13">
    <location>
        <begin position="718"/>
        <end position="735"/>
    </location>
</feature>